<comment type="pathway">
    <text evidence="1">Protein modification; protein ubiquitination.</text>
</comment>
<evidence type="ECO:0000256" key="4">
    <source>
        <dbReference type="ARBA" id="ARBA00022803"/>
    </source>
</evidence>
<dbReference type="PROSITE" id="PS50297">
    <property type="entry name" value="ANK_REP_REGION"/>
    <property type="match status" value="7"/>
</dbReference>
<dbReference type="FunFam" id="1.25.40.10:FF:000104">
    <property type="entry name" value="Fem-1 homolog c (C.elegans)"/>
    <property type="match status" value="1"/>
</dbReference>
<dbReference type="Proteomes" id="UP000318571">
    <property type="component" value="Chromosome 4"/>
</dbReference>
<feature type="repeat" description="ANK" evidence="7">
    <location>
        <begin position="517"/>
        <end position="562"/>
    </location>
</feature>
<dbReference type="PANTHER" id="PTHR24126">
    <property type="entry name" value="ANKYRIN REPEAT, PH AND SEC7 DOMAIN CONTAINING PROTEIN SECG-RELATED"/>
    <property type="match status" value="1"/>
</dbReference>
<dbReference type="Pfam" id="PF00023">
    <property type="entry name" value="Ank"/>
    <property type="match status" value="1"/>
</dbReference>
<feature type="repeat" description="ANK" evidence="7">
    <location>
        <begin position="563"/>
        <end position="597"/>
    </location>
</feature>
<dbReference type="Pfam" id="PF12796">
    <property type="entry name" value="Ank_2"/>
    <property type="match status" value="2"/>
</dbReference>
<dbReference type="Gene3D" id="1.25.40.20">
    <property type="entry name" value="Ankyrin repeat-containing domain"/>
    <property type="match status" value="3"/>
</dbReference>
<dbReference type="SUPFAM" id="SSF48403">
    <property type="entry name" value="Ankyrin repeat"/>
    <property type="match status" value="2"/>
</dbReference>
<evidence type="ECO:0000256" key="5">
    <source>
        <dbReference type="ARBA" id="ARBA00023043"/>
    </source>
</evidence>
<dbReference type="InterPro" id="IPR011990">
    <property type="entry name" value="TPR-like_helical_dom_sf"/>
</dbReference>
<feature type="repeat" description="ANK" evidence="7">
    <location>
        <begin position="202"/>
        <end position="234"/>
    </location>
</feature>
<dbReference type="OMA" id="FMTTEWR"/>
<dbReference type="AlphaFoldDB" id="A0A553NQ79"/>
<keyword evidence="9" id="KW-1185">Reference proteome</keyword>
<evidence type="ECO:0000256" key="3">
    <source>
        <dbReference type="ARBA" id="ARBA00022786"/>
    </source>
</evidence>
<evidence type="ECO:0000313" key="9">
    <source>
        <dbReference type="Proteomes" id="UP000318571"/>
    </source>
</evidence>
<keyword evidence="2" id="KW-0677">Repeat</keyword>
<dbReference type="STRING" id="6832.A0A553NQ79"/>
<evidence type="ECO:0000256" key="1">
    <source>
        <dbReference type="ARBA" id="ARBA00004906"/>
    </source>
</evidence>
<dbReference type="InterPro" id="IPR002110">
    <property type="entry name" value="Ankyrin_rpt"/>
</dbReference>
<keyword evidence="3" id="KW-0833">Ubl conjugation pathway</keyword>
<gene>
    <name evidence="8" type="ORF">TCAL_03305</name>
</gene>
<evidence type="ECO:0000256" key="2">
    <source>
        <dbReference type="ARBA" id="ARBA00022737"/>
    </source>
</evidence>
<dbReference type="Gene3D" id="1.25.40.10">
    <property type="entry name" value="Tetratricopeptide repeat domain"/>
    <property type="match status" value="1"/>
</dbReference>
<keyword evidence="5 7" id="KW-0040">ANK repeat</keyword>
<evidence type="ECO:0000256" key="6">
    <source>
        <dbReference type="ARBA" id="ARBA00038500"/>
    </source>
</evidence>
<dbReference type="PROSITE" id="PS50088">
    <property type="entry name" value="ANK_REPEAT"/>
    <property type="match status" value="7"/>
</dbReference>
<organism evidence="8 9">
    <name type="scientific">Tigriopus californicus</name>
    <name type="common">Marine copepod</name>
    <dbReference type="NCBI Taxonomy" id="6832"/>
    <lineage>
        <taxon>Eukaryota</taxon>
        <taxon>Metazoa</taxon>
        <taxon>Ecdysozoa</taxon>
        <taxon>Arthropoda</taxon>
        <taxon>Crustacea</taxon>
        <taxon>Multicrustacea</taxon>
        <taxon>Hexanauplia</taxon>
        <taxon>Copepoda</taxon>
        <taxon>Harpacticoida</taxon>
        <taxon>Harpacticidae</taxon>
        <taxon>Tigriopus</taxon>
    </lineage>
</organism>
<keyword evidence="4" id="KW-0802">TPR repeat</keyword>
<feature type="repeat" description="ANK" evidence="7">
    <location>
        <begin position="61"/>
        <end position="84"/>
    </location>
</feature>
<sequence>MTVPAVPCTPTIGESASKANKMEFRNVVFNAARDGKLRRLKVFLDHRPKDEVKQLVSAKTNGATPLVLACRNGHKDVVEYLVDRCHANVEQPGSVTFDGETIEGAPPLWCAAAAGHSAIVRLLTDQGANVNSTTKTNSTPLRAACFDGHFEIVQYLILRGADIEVANRHGHTCLMIACYKGHLKIAKYLIAIGADVNRKSVKGNTALHDCAESGSLEIMKLLLASGARMDVDAYGMTPLLAASVTGHMHIVEFLISKTDLVTRKARIDALELLGATFVDKKRDMLGSYKLWKQAMEERVINGELVYPKQVIASPISAYENTVEVASLDQLMDIISDPDAMRMQALLVRERILGPAHPDTSYYIRYRGAVYADMGHFERCITLWMYALDMQQKMLEPLCPMTQSSLLSFAELFSFMMSENRTRSNAGNDRSPVNFCDIMTVFNKAVEEVRMGQLNVRKNPLNSISGDRDITYFNRTLIIILHLICLLTKLMPHLNDEQVHQVKESVYHFLKLNPRGRNGNTPLHLACARDSSSVGRYPICQFPSLDAVQLLLECGADPNSKDNDSNTSLHVAAQNKPAKPLLVQTLLDAGVHLDAVNSDGRTFESLLKGQSIHEVINPMRFTKLQCLAAQVIKREGINYSEALFPQLERFVDMH</sequence>
<feature type="repeat" description="ANK" evidence="7">
    <location>
        <begin position="103"/>
        <end position="135"/>
    </location>
</feature>
<dbReference type="SMART" id="SM00248">
    <property type="entry name" value="ANK"/>
    <property type="match status" value="8"/>
</dbReference>
<proteinExistence type="inferred from homology"/>
<evidence type="ECO:0000313" key="8">
    <source>
        <dbReference type="EMBL" id="TRY67559.1"/>
    </source>
</evidence>
<dbReference type="OrthoDB" id="4429489at2759"/>
<dbReference type="EMBL" id="VCGU01000011">
    <property type="protein sequence ID" value="TRY67559.1"/>
    <property type="molecule type" value="Genomic_DNA"/>
</dbReference>
<protein>
    <submittedName>
        <fullName evidence="8">Uncharacterized protein</fullName>
    </submittedName>
</protein>
<name>A0A553NQ79_TIGCA</name>
<dbReference type="Pfam" id="PF13637">
    <property type="entry name" value="Ank_4"/>
    <property type="match status" value="1"/>
</dbReference>
<accession>A0A553NQ79</accession>
<dbReference type="PRINTS" id="PR01415">
    <property type="entry name" value="ANKYRIN"/>
</dbReference>
<reference evidence="8 9" key="1">
    <citation type="journal article" date="2018" name="Nat. Ecol. Evol.">
        <title>Genomic signatures of mitonuclear coevolution across populations of Tigriopus californicus.</title>
        <authorList>
            <person name="Barreto F.S."/>
            <person name="Watson E.T."/>
            <person name="Lima T.G."/>
            <person name="Willett C.S."/>
            <person name="Edmands S."/>
            <person name="Li W."/>
            <person name="Burton R.S."/>
        </authorList>
    </citation>
    <scope>NUCLEOTIDE SEQUENCE [LARGE SCALE GENOMIC DNA]</scope>
    <source>
        <strain evidence="8 9">San Diego</strain>
    </source>
</reference>
<dbReference type="InterPro" id="IPR036770">
    <property type="entry name" value="Ankyrin_rpt-contain_sf"/>
</dbReference>
<comment type="similarity">
    <text evidence="6">Belongs to the fem-1 family.</text>
</comment>
<feature type="repeat" description="ANK" evidence="7">
    <location>
        <begin position="169"/>
        <end position="201"/>
    </location>
</feature>
<dbReference type="PANTHER" id="PTHR24126:SF14">
    <property type="entry name" value="ANK_REP_REGION DOMAIN-CONTAINING PROTEIN"/>
    <property type="match status" value="1"/>
</dbReference>
<evidence type="ECO:0000256" key="7">
    <source>
        <dbReference type="PROSITE-ProRule" id="PRU00023"/>
    </source>
</evidence>
<feature type="repeat" description="ANK" evidence="7">
    <location>
        <begin position="136"/>
        <end position="168"/>
    </location>
</feature>
<comment type="caution">
    <text evidence="8">The sequence shown here is derived from an EMBL/GenBank/DDBJ whole genome shotgun (WGS) entry which is preliminary data.</text>
</comment>